<dbReference type="EMBL" id="CACRSV010000034">
    <property type="protein sequence ID" value="VYT18652.1"/>
    <property type="molecule type" value="Genomic_DNA"/>
</dbReference>
<evidence type="ECO:0000256" key="1">
    <source>
        <dbReference type="ARBA" id="ARBA00006484"/>
    </source>
</evidence>
<reference evidence="4" key="1">
    <citation type="submission" date="2019-11" db="EMBL/GenBank/DDBJ databases">
        <authorList>
            <person name="Feng L."/>
        </authorList>
    </citation>
    <scope>NUCLEOTIDE SEQUENCE</scope>
    <source>
        <strain evidence="4">BlongumLFYP82</strain>
    </source>
</reference>
<dbReference type="PRINTS" id="PR00081">
    <property type="entry name" value="GDHRDH"/>
</dbReference>
<dbReference type="AlphaFoldDB" id="A0A6N2UPE8"/>
<dbReference type="GO" id="GO:0004316">
    <property type="term" value="F:3-oxoacyl-[acyl-carrier-protein] reductase (NADPH) activity"/>
    <property type="evidence" value="ECO:0007669"/>
    <property type="project" value="UniProtKB-EC"/>
</dbReference>
<evidence type="ECO:0000256" key="2">
    <source>
        <dbReference type="ARBA" id="ARBA00022857"/>
    </source>
</evidence>
<keyword evidence="3 4" id="KW-0560">Oxidoreductase</keyword>
<organism evidence="4">
    <name type="scientific">Bifidobacterium longum</name>
    <dbReference type="NCBI Taxonomy" id="216816"/>
    <lineage>
        <taxon>Bacteria</taxon>
        <taxon>Bacillati</taxon>
        <taxon>Actinomycetota</taxon>
        <taxon>Actinomycetes</taxon>
        <taxon>Bifidobacteriales</taxon>
        <taxon>Bifidobacteriaceae</taxon>
        <taxon>Bifidobacterium</taxon>
    </lineage>
</organism>
<dbReference type="InterPro" id="IPR036291">
    <property type="entry name" value="NAD(P)-bd_dom_sf"/>
</dbReference>
<accession>A0A6N2UPE8</accession>
<dbReference type="Gene3D" id="3.40.50.720">
    <property type="entry name" value="NAD(P)-binding Rossmann-like Domain"/>
    <property type="match status" value="1"/>
</dbReference>
<name>A0A6N2UPE8_BIFLN</name>
<dbReference type="InterPro" id="IPR020904">
    <property type="entry name" value="Sc_DH/Rdtase_CS"/>
</dbReference>
<dbReference type="SUPFAM" id="SSF51735">
    <property type="entry name" value="NAD(P)-binding Rossmann-fold domains"/>
    <property type="match status" value="1"/>
</dbReference>
<dbReference type="InterPro" id="IPR002347">
    <property type="entry name" value="SDR_fam"/>
</dbReference>
<gene>
    <name evidence="4" type="primary">fabG</name>
    <name evidence="4" type="ORF">BLLFYP82_00173</name>
</gene>
<dbReference type="PANTHER" id="PTHR43391:SF14">
    <property type="entry name" value="DEHYDROGENASE_REDUCTASE SDR FAMILY PROTEIN 7-LIKE"/>
    <property type="match status" value="1"/>
</dbReference>
<dbReference type="PANTHER" id="PTHR43391">
    <property type="entry name" value="RETINOL DEHYDROGENASE-RELATED"/>
    <property type="match status" value="1"/>
</dbReference>
<dbReference type="PROSITE" id="PS00061">
    <property type="entry name" value="ADH_SHORT"/>
    <property type="match status" value="1"/>
</dbReference>
<dbReference type="EC" id="1.1.1.100" evidence="4"/>
<comment type="similarity">
    <text evidence="1">Belongs to the short-chain dehydrogenases/reductases (SDR) family.</text>
</comment>
<protein>
    <submittedName>
        <fullName evidence="4">3-oxoacyl-[acyl-carrier-protein] reductase FabG</fullName>
        <ecNumber evidence="4">1.1.1.100</ecNumber>
    </submittedName>
</protein>
<sequence length="284" mass="31034">MVHMEPIKDDGRLVALVTGGTSGIGQATARMLAVRGWHVVSVGLDTEESIPETQHIGRGELFTYEMDVTKPADITRILSALPRLDAIVHCAGFGIAGSAECTPMTLARKQFDVNYFGVLQVNEIALPLLRRTAARNRKRGRVIVVGSIGGRLGLPFQSHYSSTKAALEMYVEALRLEGRRHGITATIIEPGDLSTGFTGSRILAEPANSPYYDECQRSVGQMAHDEQTGDGPESVARVIVATLGKHNPPVHIAVGSSYKALMQLKRFLPDRIVEFVMRRIYMKP</sequence>
<dbReference type="Pfam" id="PF00106">
    <property type="entry name" value="adh_short"/>
    <property type="match status" value="1"/>
</dbReference>
<evidence type="ECO:0000313" key="4">
    <source>
        <dbReference type="EMBL" id="VYT18652.1"/>
    </source>
</evidence>
<proteinExistence type="inferred from homology"/>
<keyword evidence="2" id="KW-0521">NADP</keyword>
<evidence type="ECO:0000256" key="3">
    <source>
        <dbReference type="ARBA" id="ARBA00023002"/>
    </source>
</evidence>